<keyword evidence="8" id="KW-1185">Reference proteome</keyword>
<proteinExistence type="predicted"/>
<dbReference type="AlphaFoldDB" id="A0A328A028"/>
<dbReference type="GO" id="GO:0016020">
    <property type="term" value="C:membrane"/>
    <property type="evidence" value="ECO:0007669"/>
    <property type="project" value="UniProtKB-SubCell"/>
</dbReference>
<dbReference type="GO" id="GO:0005525">
    <property type="term" value="F:GTP binding"/>
    <property type="evidence" value="ECO:0007669"/>
    <property type="project" value="UniProtKB-KW"/>
</dbReference>
<organism evidence="7 8">
    <name type="scientific">Macrococcus epidermidis</name>
    <dbReference type="NCBI Taxonomy" id="1902580"/>
    <lineage>
        <taxon>Bacteria</taxon>
        <taxon>Bacillati</taxon>
        <taxon>Bacillota</taxon>
        <taxon>Bacilli</taxon>
        <taxon>Bacillales</taxon>
        <taxon>Staphylococcaceae</taxon>
        <taxon>Macrococcus</taxon>
    </lineage>
</organism>
<dbReference type="InterPro" id="IPR045063">
    <property type="entry name" value="Dynamin_N"/>
</dbReference>
<evidence type="ECO:0000256" key="2">
    <source>
        <dbReference type="ARBA" id="ARBA00022741"/>
    </source>
</evidence>
<comment type="caution">
    <text evidence="7">The sequence shown here is derived from an EMBL/GenBank/DDBJ whole genome shotgun (WGS) entry which is preliminary data.</text>
</comment>
<evidence type="ECO:0000256" key="5">
    <source>
        <dbReference type="ARBA" id="ARBA00023136"/>
    </source>
</evidence>
<evidence type="ECO:0000259" key="6">
    <source>
        <dbReference type="Pfam" id="PF00350"/>
    </source>
</evidence>
<feature type="domain" description="Dynamin N-terminal" evidence="6">
    <location>
        <begin position="593"/>
        <end position="791"/>
    </location>
</feature>
<keyword evidence="4" id="KW-0342">GTP-binding</keyword>
<dbReference type="EMBL" id="PZJH01000001">
    <property type="protein sequence ID" value="RAK46738.1"/>
    <property type="molecule type" value="Genomic_DNA"/>
</dbReference>
<name>A0A328A028_9STAP</name>
<comment type="subcellular location">
    <subcellularLocation>
        <location evidence="1">Membrane</location>
    </subcellularLocation>
</comment>
<protein>
    <recommendedName>
        <fullName evidence="6">Dynamin N-terminal domain-containing protein</fullName>
    </recommendedName>
</protein>
<dbReference type="Proteomes" id="UP000249808">
    <property type="component" value="Unassembled WGS sequence"/>
</dbReference>
<dbReference type="InterPro" id="IPR027094">
    <property type="entry name" value="Mitofusin_fam"/>
</dbReference>
<dbReference type="Pfam" id="PF00350">
    <property type="entry name" value="Dynamin_N"/>
    <property type="match status" value="2"/>
</dbReference>
<reference evidence="7 8" key="1">
    <citation type="journal article" date="2018" name="Front. Microbiol.">
        <title>Description and Comparative Genomics of Macrococcus caseolyticus subsp. hominis subsp. nov., Macrococcus goetzii sp. nov., Macrococcus epidermidis sp. nov., and Macrococcus bohemicus sp. nov., Novel Macrococci From Human Clinical Material With Virulence Potential and Suspected Uptake of Foreign DNA by Natural Transformation.</title>
        <authorList>
            <person name="Maslanova I."/>
            <person name="Wertheimer Z."/>
            <person name="Sedlacek I."/>
            <person name="Svec P."/>
            <person name="Indrakova A."/>
            <person name="Kovarovic V."/>
            <person name="Schumann P."/>
            <person name="Sproer C."/>
            <person name="Kralova S."/>
            <person name="Sedo O."/>
            <person name="Kristofova L."/>
            <person name="Vrbovska V."/>
            <person name="Fuzik T."/>
            <person name="Petras P."/>
            <person name="Zdrahal Z."/>
            <person name="Ruzickova V."/>
            <person name="Doskar J."/>
            <person name="Pantucek R."/>
        </authorList>
    </citation>
    <scope>NUCLEOTIDE SEQUENCE [LARGE SCALE GENOMIC DNA]</scope>
    <source>
        <strain evidence="7 8">01/688</strain>
    </source>
</reference>
<dbReference type="GO" id="GO:0003924">
    <property type="term" value="F:GTPase activity"/>
    <property type="evidence" value="ECO:0007669"/>
    <property type="project" value="InterPro"/>
</dbReference>
<dbReference type="PANTHER" id="PTHR10465:SF0">
    <property type="entry name" value="SARCALUMENIN"/>
    <property type="match status" value="1"/>
</dbReference>
<keyword evidence="2" id="KW-0547">Nucleotide-binding</keyword>
<dbReference type="Gene3D" id="3.40.50.300">
    <property type="entry name" value="P-loop containing nucleotide triphosphate hydrolases"/>
    <property type="match status" value="2"/>
</dbReference>
<sequence>MRYVMKHHEQIKQLYQLKKEVEKSNNVILVEQINEIIKKVHQDQVVISFIGHFSSGKSSLINHIFNENILPSSPVPTTSNTAQIIISDTENVRINLDNHTYSDLNQYEDIKRVNTLNHKIESVEIKKSSHLFDNGTVIQDTPGIDATFKNHEASTMKFLLISDVVFYTVEYNHVNSEKNFDQIRALNQLNVPVVLIINQIDKHHEEEISFEDFKTAINDNIERWHLKIEHILYTSIYDSVNNEIDNVIPLMEHFAHNAETNKAYYFERMIAYIESTQIHYLNKIKTNLLATINVEEDEVDMAYQKASANVAMNAEQAILADANNAQLLLNGVKDIIKNAYLMPYEMREKNREMLETFADNYKVPGLFGKKAKVLAIQDEKVATVVTSLNALIEKQITFQLKEYYGQFSKYLSNPNIINELVFNISQDDVKQLIKQQTSITNDYVLIYSDELKLFIERMIVNQQKNWHELFIKNINMSILNTNDENSKETVKFDEYFENESLIKSITTKNYLHYYIHVDESVDKLIDRNYVTFEMLEEKPTEISKIIKETTFANENLNLSKSILQHLSDVMYFKTDIEKVNAQIERLNKNITKIVVFGAFSAGKSAMINALLKEEILISSPNPTTASITEIQYGDKNYVTFKLEKDILKSLNDMMLTSTIEIPTISQWIKRFKGKLNQLNAQNRNFAEAIIQNYDLYAQYLENHATIEVNDDEITQYTAVDAHAAFVQKITLGIQNDFLKDKIIIDSPGTGSTNSRHTKETTEIITDSDLLIYVSYYNHVYTEKDKAFLSYLNEVEIINEDSQNFFVINAVDLAKDEQELNSVIDYLAGELQTLNIDDPIYPVSSRNALKSYDDNFTEFKTAIESFVTTTSKQQKIKQINHQTSVLYEKAKALVSNFDQYENQIQIRNQYYTEWLANGPIDLNVKDNVIRSVKDILTEQTTYLKDKMKIQLYDVLKEQINTSSDLSKVQQSYLHAVQQKLNEDLYLIMPRLNKSAQSFFSQGIQVLTNQLEQQEIYEDLQYKEQLLNPNDVSISKLTDEIHTINLGNIKQKQLMNQTLKTELYDEIHQKTIQMLIKLIDMYENEILKLIDDNAIKLSNYIEEKNKMMHQTMREKMQQKIDHTLKEEVSKAIQKIEV</sequence>
<gene>
    <name evidence="7" type="ORF">BHU61_04560</name>
</gene>
<evidence type="ECO:0000256" key="3">
    <source>
        <dbReference type="ARBA" id="ARBA00022801"/>
    </source>
</evidence>
<evidence type="ECO:0000313" key="8">
    <source>
        <dbReference type="Proteomes" id="UP000249808"/>
    </source>
</evidence>
<dbReference type="SUPFAM" id="SSF52540">
    <property type="entry name" value="P-loop containing nucleoside triphosphate hydrolases"/>
    <property type="match status" value="2"/>
</dbReference>
<evidence type="ECO:0000256" key="4">
    <source>
        <dbReference type="ARBA" id="ARBA00023134"/>
    </source>
</evidence>
<evidence type="ECO:0000256" key="1">
    <source>
        <dbReference type="ARBA" id="ARBA00004370"/>
    </source>
</evidence>
<evidence type="ECO:0000313" key="7">
    <source>
        <dbReference type="EMBL" id="RAK46738.1"/>
    </source>
</evidence>
<keyword evidence="5" id="KW-0472">Membrane</keyword>
<keyword evidence="3" id="KW-0378">Hydrolase</keyword>
<dbReference type="InterPro" id="IPR027417">
    <property type="entry name" value="P-loop_NTPase"/>
</dbReference>
<accession>A0A328A028</accession>
<feature type="domain" description="Dynamin N-terminal" evidence="6">
    <location>
        <begin position="47"/>
        <end position="199"/>
    </location>
</feature>
<dbReference type="PANTHER" id="PTHR10465">
    <property type="entry name" value="TRANSMEMBRANE GTPASE FZO1"/>
    <property type="match status" value="1"/>
</dbReference>